<dbReference type="InterPro" id="IPR007627">
    <property type="entry name" value="RNA_pol_sigma70_r2"/>
</dbReference>
<dbReference type="PIRSF" id="PIRSF000770">
    <property type="entry name" value="RNA_pol_sigma-SigE/K"/>
    <property type="match status" value="1"/>
</dbReference>
<dbReference type="HAMAP" id="MF_00962">
    <property type="entry name" value="Sigma70_FliA"/>
    <property type="match status" value="1"/>
</dbReference>
<dbReference type="PRINTS" id="PR00046">
    <property type="entry name" value="SIGMA70FCT"/>
</dbReference>
<evidence type="ECO:0000256" key="2">
    <source>
        <dbReference type="ARBA" id="ARBA00023015"/>
    </source>
</evidence>
<dbReference type="PROSITE" id="PS00716">
    <property type="entry name" value="SIGMA70_2"/>
    <property type="match status" value="1"/>
</dbReference>
<feature type="region of interest" description="Sigma-70 factor domain-4" evidence="6">
    <location>
        <begin position="185"/>
        <end position="233"/>
    </location>
</feature>
<dbReference type="Pfam" id="PF04539">
    <property type="entry name" value="Sigma70_r3"/>
    <property type="match status" value="1"/>
</dbReference>
<proteinExistence type="inferred from homology"/>
<dbReference type="SUPFAM" id="SSF88946">
    <property type="entry name" value="Sigma2 domain of RNA polymerase sigma factors"/>
    <property type="match status" value="1"/>
</dbReference>
<dbReference type="NCBIfam" id="TIGR02937">
    <property type="entry name" value="sigma70-ECF"/>
    <property type="match status" value="1"/>
</dbReference>
<dbReference type="InterPro" id="IPR007624">
    <property type="entry name" value="RNA_pol_sigma70_r3"/>
</dbReference>
<organism evidence="8 9">
    <name type="scientific">Pseudoalteromonas qingdaonensis</name>
    <dbReference type="NCBI Taxonomy" id="3131913"/>
    <lineage>
        <taxon>Bacteria</taxon>
        <taxon>Pseudomonadati</taxon>
        <taxon>Pseudomonadota</taxon>
        <taxon>Gammaproteobacteria</taxon>
        <taxon>Alteromonadales</taxon>
        <taxon>Pseudoalteromonadaceae</taxon>
        <taxon>Pseudoalteromonas</taxon>
    </lineage>
</organism>
<evidence type="ECO:0000313" key="9">
    <source>
        <dbReference type="Proteomes" id="UP001447008"/>
    </source>
</evidence>
<dbReference type="CDD" id="cd06171">
    <property type="entry name" value="Sigma70_r4"/>
    <property type="match status" value="1"/>
</dbReference>
<dbReference type="RefSeq" id="WP_342677894.1">
    <property type="nucleotide sequence ID" value="NZ_JBCGCU010000007.1"/>
</dbReference>
<keyword evidence="3 6" id="KW-0731">Sigma factor</keyword>
<dbReference type="EMBL" id="JBCGCU010000007">
    <property type="protein sequence ID" value="MEM0515334.1"/>
    <property type="molecule type" value="Genomic_DNA"/>
</dbReference>
<dbReference type="Pfam" id="PF04545">
    <property type="entry name" value="Sigma70_r4"/>
    <property type="match status" value="1"/>
</dbReference>
<keyword evidence="9" id="KW-1185">Reference proteome</keyword>
<keyword evidence="5 6" id="KW-0804">Transcription</keyword>
<dbReference type="InterPro" id="IPR013325">
    <property type="entry name" value="RNA_pol_sigma_r2"/>
</dbReference>
<feature type="region of interest" description="Sigma-70 factor domain-2" evidence="6">
    <location>
        <begin position="16"/>
        <end position="88"/>
    </location>
</feature>
<comment type="subcellular location">
    <subcellularLocation>
        <location evidence="6">Cytoplasm</location>
    </subcellularLocation>
</comment>
<dbReference type="Gene3D" id="1.20.140.160">
    <property type="match status" value="1"/>
</dbReference>
<comment type="caution">
    <text evidence="8">The sequence shown here is derived from an EMBL/GenBank/DDBJ whole genome shotgun (WGS) entry which is preliminary data.</text>
</comment>
<dbReference type="PANTHER" id="PTHR30385:SF7">
    <property type="entry name" value="RNA POLYMERASE SIGMA FACTOR FLIA"/>
    <property type="match status" value="1"/>
</dbReference>
<dbReference type="InterPro" id="IPR012845">
    <property type="entry name" value="RNA_pol_sigma_FliA_WhiG"/>
</dbReference>
<evidence type="ECO:0000256" key="1">
    <source>
        <dbReference type="ARBA" id="ARBA00022490"/>
    </source>
</evidence>
<gene>
    <name evidence="6" type="primary">fliA</name>
    <name evidence="8" type="ORF">WCN91_07795</name>
</gene>
<feature type="region of interest" description="Sigma-70 factor domain-3" evidence="6">
    <location>
        <begin position="96"/>
        <end position="166"/>
    </location>
</feature>
<protein>
    <recommendedName>
        <fullName evidence="6">RNA polymerase sigma factor FliA</fullName>
    </recommendedName>
    <alternativeName>
        <fullName evidence="6">RNA polymerase sigma factor for flagellar operon</fullName>
    </alternativeName>
    <alternativeName>
        <fullName evidence="6">Sigma F</fullName>
    </alternativeName>
    <alternativeName>
        <fullName evidence="6">Sigma-28</fullName>
    </alternativeName>
</protein>
<dbReference type="PANTHER" id="PTHR30385">
    <property type="entry name" value="SIGMA FACTOR F FLAGELLAR"/>
    <property type="match status" value="1"/>
</dbReference>
<dbReference type="Gene3D" id="1.10.1740.10">
    <property type="match status" value="1"/>
</dbReference>
<comment type="function">
    <text evidence="6">Sigma factors are initiation factors that promote the attachment of RNA polymerase to specific initiation sites and are then released. This sigma factor controls the expression of flagella-related genes.</text>
</comment>
<keyword evidence="4 6" id="KW-0238">DNA-binding</keyword>
<dbReference type="InterPro" id="IPR014284">
    <property type="entry name" value="RNA_pol_sigma-70_dom"/>
</dbReference>
<dbReference type="InterPro" id="IPR013324">
    <property type="entry name" value="RNA_pol_sigma_r3/r4-like"/>
</dbReference>
<dbReference type="NCBIfam" id="NF005413">
    <property type="entry name" value="PRK06986.1"/>
    <property type="match status" value="1"/>
</dbReference>
<keyword evidence="1 6" id="KW-0963">Cytoplasm</keyword>
<dbReference type="Pfam" id="PF04542">
    <property type="entry name" value="Sigma70_r2"/>
    <property type="match status" value="1"/>
</dbReference>
<keyword evidence="2 6" id="KW-0805">Transcription regulation</keyword>
<dbReference type="InterPro" id="IPR007630">
    <property type="entry name" value="RNA_pol_sigma70_r4"/>
</dbReference>
<evidence type="ECO:0000256" key="6">
    <source>
        <dbReference type="HAMAP-Rule" id="MF_00962"/>
    </source>
</evidence>
<feature type="short sequence motif" description="Interaction with polymerase core subunit RpoC" evidence="6">
    <location>
        <begin position="43"/>
        <end position="46"/>
    </location>
</feature>
<sequence length="241" mass="27086">MNKVAGYQQQQQLGSLVERHAALVKRIACHLLARLPASVQLDDLIQSGMIGLIEASRNFDATKGASFETFAGIRIRGAMLDEIRRGDWAPRSLHRHSRAIAQAIHDLERTLGREPKDIEVAQRLEISLEEYHSILNDVNCAKVIGIEDLGVDEDVIGACEHEPEQVNRPFASMHNERFNAALVKAIKSLPERDALVLSLYYNDEMNLKEIGHILAVSESRVSQIHSQAMIRLRAKINDWIN</sequence>
<name>A0ABU9MVN8_9GAMM</name>
<dbReference type="NCBIfam" id="TIGR02479">
    <property type="entry name" value="FliA_WhiG"/>
    <property type="match status" value="1"/>
</dbReference>
<feature type="domain" description="RNA polymerase sigma-70" evidence="7">
    <location>
        <begin position="206"/>
        <end position="232"/>
    </location>
</feature>
<evidence type="ECO:0000256" key="4">
    <source>
        <dbReference type="ARBA" id="ARBA00023125"/>
    </source>
</evidence>
<evidence type="ECO:0000256" key="5">
    <source>
        <dbReference type="ARBA" id="ARBA00023163"/>
    </source>
</evidence>
<feature type="DNA-binding region" description="H-T-H motif" evidence="6">
    <location>
        <begin position="207"/>
        <end position="226"/>
    </location>
</feature>
<evidence type="ECO:0000256" key="3">
    <source>
        <dbReference type="ARBA" id="ARBA00023082"/>
    </source>
</evidence>
<reference evidence="8 9" key="1">
    <citation type="submission" date="2024-03" db="EMBL/GenBank/DDBJ databases">
        <title>Pseudoalteromonas qingdaonensis sp. nov., isolated from the intestines of marine benthic organisms.</title>
        <authorList>
            <person name="Lin X."/>
            <person name="Fang S."/>
            <person name="Hu X."/>
        </authorList>
    </citation>
    <scope>NUCLEOTIDE SEQUENCE [LARGE SCALE GENOMIC DNA]</scope>
    <source>
        <strain evidence="8 9">YIC-827</strain>
    </source>
</reference>
<dbReference type="InterPro" id="IPR000943">
    <property type="entry name" value="RNA_pol_sigma70"/>
</dbReference>
<dbReference type="Proteomes" id="UP001447008">
    <property type="component" value="Unassembled WGS sequence"/>
</dbReference>
<dbReference type="InterPro" id="IPR028617">
    <property type="entry name" value="Sigma70_FliA"/>
</dbReference>
<evidence type="ECO:0000259" key="7">
    <source>
        <dbReference type="PROSITE" id="PS00716"/>
    </source>
</evidence>
<dbReference type="SUPFAM" id="SSF88659">
    <property type="entry name" value="Sigma3 and sigma4 domains of RNA polymerase sigma factors"/>
    <property type="match status" value="2"/>
</dbReference>
<evidence type="ECO:0000313" key="8">
    <source>
        <dbReference type="EMBL" id="MEM0515334.1"/>
    </source>
</evidence>
<comment type="similarity">
    <text evidence="6">Belongs to the sigma-70 factor family. FliA subfamily.</text>
</comment>
<accession>A0ABU9MVN8</accession>